<evidence type="ECO:0000256" key="4">
    <source>
        <dbReference type="ARBA" id="ARBA00022801"/>
    </source>
</evidence>
<accession>A0AAN6RH07</accession>
<evidence type="ECO:0000313" key="12">
    <source>
        <dbReference type="Proteomes" id="UP001280581"/>
    </source>
</evidence>
<dbReference type="GO" id="GO:1904263">
    <property type="term" value="P:positive regulation of TORC1 signaling"/>
    <property type="evidence" value="ECO:0007669"/>
    <property type="project" value="TreeGrafter"/>
</dbReference>
<evidence type="ECO:0000313" key="11">
    <source>
        <dbReference type="EMBL" id="KAK3209076.1"/>
    </source>
</evidence>
<dbReference type="EMBL" id="WVTA01000006">
    <property type="protein sequence ID" value="KAK3209076.1"/>
    <property type="molecule type" value="Genomic_DNA"/>
</dbReference>
<comment type="similarity">
    <text evidence="2 8">Belongs to the GTR/RAG GTP-binding protein family.</text>
</comment>
<keyword evidence="3 8" id="KW-0547">Nucleotide-binding</keyword>
<comment type="subunit">
    <text evidence="8">Component of the GSE complex.</text>
</comment>
<dbReference type="GO" id="GO:0005525">
    <property type="term" value="F:GTP binding"/>
    <property type="evidence" value="ECO:0007669"/>
    <property type="project" value="UniProtKB-UniRule"/>
</dbReference>
<organism evidence="11 12">
    <name type="scientific">Pseudopithomyces chartarum</name>
    <dbReference type="NCBI Taxonomy" id="1892770"/>
    <lineage>
        <taxon>Eukaryota</taxon>
        <taxon>Fungi</taxon>
        <taxon>Dikarya</taxon>
        <taxon>Ascomycota</taxon>
        <taxon>Pezizomycotina</taxon>
        <taxon>Dothideomycetes</taxon>
        <taxon>Pleosporomycetidae</taxon>
        <taxon>Pleosporales</taxon>
        <taxon>Massarineae</taxon>
        <taxon>Didymosphaeriaceae</taxon>
        <taxon>Pseudopithomyces</taxon>
    </lineage>
</organism>
<protein>
    <recommendedName>
        <fullName evidence="8">GTP-binding protein</fullName>
    </recommendedName>
</protein>
<evidence type="ECO:0000256" key="2">
    <source>
        <dbReference type="ARBA" id="ARBA00007756"/>
    </source>
</evidence>
<evidence type="ECO:0000256" key="3">
    <source>
        <dbReference type="ARBA" id="ARBA00022741"/>
    </source>
</evidence>
<name>A0AAN6RH07_9PLEO</name>
<keyword evidence="6 10" id="KW-0472">Membrane</keyword>
<feature type="region of interest" description="Disordered" evidence="9">
    <location>
        <begin position="141"/>
        <end position="166"/>
    </location>
</feature>
<dbReference type="AlphaFoldDB" id="A0AAN6RH07"/>
<dbReference type="GO" id="GO:1990131">
    <property type="term" value="C:Gtr1-Gtr2 GTPase complex"/>
    <property type="evidence" value="ECO:0007669"/>
    <property type="project" value="UniProtKB-UniRule"/>
</dbReference>
<evidence type="ECO:0000256" key="8">
    <source>
        <dbReference type="RuleBase" id="RU367014"/>
    </source>
</evidence>
<evidence type="ECO:0000256" key="6">
    <source>
        <dbReference type="ARBA" id="ARBA00023136"/>
    </source>
</evidence>
<evidence type="ECO:0000256" key="1">
    <source>
        <dbReference type="ARBA" id="ARBA00004308"/>
    </source>
</evidence>
<dbReference type="PANTHER" id="PTHR11259">
    <property type="entry name" value="RAS-RELATED GTP BINDING RAG/GTR YEAST"/>
    <property type="match status" value="1"/>
</dbReference>
<dbReference type="InterPro" id="IPR006762">
    <property type="entry name" value="Gtr1_RagA"/>
</dbReference>
<keyword evidence="5 8" id="KW-0342">GTP-binding</keyword>
<evidence type="ECO:0000256" key="9">
    <source>
        <dbReference type="SAM" id="MobiDB-lite"/>
    </source>
</evidence>
<evidence type="ECO:0000256" key="10">
    <source>
        <dbReference type="SAM" id="Phobius"/>
    </source>
</evidence>
<dbReference type="FunFam" id="3.40.50.300:FF:000643">
    <property type="entry name" value="Small monomeric GTPase (Gtr2)"/>
    <property type="match status" value="1"/>
</dbReference>
<keyword evidence="10" id="KW-1133">Transmembrane helix</keyword>
<dbReference type="Gene3D" id="3.40.50.300">
    <property type="entry name" value="P-loop containing nucleotide triphosphate hydrolases"/>
    <property type="match status" value="1"/>
</dbReference>
<dbReference type="GO" id="GO:0003924">
    <property type="term" value="F:GTPase activity"/>
    <property type="evidence" value="ECO:0007669"/>
    <property type="project" value="UniProtKB-UniRule"/>
</dbReference>
<dbReference type="SUPFAM" id="SSF52540">
    <property type="entry name" value="P-loop containing nucleoside triphosphate hydrolases"/>
    <property type="match status" value="1"/>
</dbReference>
<dbReference type="GO" id="GO:0010507">
    <property type="term" value="P:negative regulation of autophagy"/>
    <property type="evidence" value="ECO:0007669"/>
    <property type="project" value="TreeGrafter"/>
</dbReference>
<comment type="function">
    <text evidence="8">GTPase involved in activation of the TORC1 signaling pathway, which promotes growth and represses autophagy in nutrient-rich conditions.</text>
</comment>
<comment type="caution">
    <text evidence="11">The sequence shown here is derived from an EMBL/GenBank/DDBJ whole genome shotgun (WGS) entry which is preliminary data.</text>
</comment>
<reference evidence="11 12" key="1">
    <citation type="submission" date="2021-02" db="EMBL/GenBank/DDBJ databases">
        <title>Genome assembly of Pseudopithomyces chartarum.</title>
        <authorList>
            <person name="Jauregui R."/>
            <person name="Singh J."/>
            <person name="Voisey C."/>
        </authorList>
    </citation>
    <scope>NUCLEOTIDE SEQUENCE [LARGE SCALE GENOMIC DNA]</scope>
    <source>
        <strain evidence="11 12">AGR01</strain>
    </source>
</reference>
<feature type="region of interest" description="Disordered" evidence="9">
    <location>
        <begin position="91"/>
        <end position="122"/>
    </location>
</feature>
<dbReference type="InterPro" id="IPR039400">
    <property type="entry name" value="RagC/D"/>
</dbReference>
<evidence type="ECO:0000256" key="5">
    <source>
        <dbReference type="ARBA" id="ARBA00023134"/>
    </source>
</evidence>
<gene>
    <name evidence="11" type="ORF">GRF29_69g625698</name>
</gene>
<dbReference type="Proteomes" id="UP001280581">
    <property type="component" value="Unassembled WGS sequence"/>
</dbReference>
<sequence length="493" mass="55173">MHLISTAARRPFGAPLLSFTLPISVSVSVLVLVLVLVLFALALALALALTHSLPLPLPPTPILTLTRPPVSCFVAQEILYYLTSPRNIMDPTHRPVPASQSPPAPESHLPSEEPSKADPSRLKPGAQLTLMRYLQDLPDAEVPHTDPVPPRFHTGRLPNSKAGDGKPRLLLMGQRRSGKSSISSVVFHKLPPSETLYLETTTRIKKESMHSFMDFQVWDFPGHLDYFDPAFDVDNIFEEIGALIWVIDAQDEYLEAIMRLNTTILNLQHSYPNINVEVFVHKVDGLSEDYKGDTFRDIIQRVQDELSDHGYENAPVSFYQTSIYDHSIFEAFSKVIQKLIPQLPTLEALLNSLCSTCHIEKAYLFDIMSKIYIATDTSPTDIGSYEICSDYIDVVIDVSEIYGWPRGEQNGENENLTETGNNDAESLITMERKGNNYLYLREINKYLALICLMGDDSPAEKKAVIDYNVGVFQAALKQVFPRAERDATEPPSA</sequence>
<dbReference type="PANTHER" id="PTHR11259:SF2">
    <property type="entry name" value="GH16429P"/>
    <property type="match status" value="1"/>
</dbReference>
<dbReference type="FunFam" id="3.30.450.190:FF:000005">
    <property type="entry name" value="Gtr1 g domain containing protein"/>
    <property type="match status" value="1"/>
</dbReference>
<dbReference type="Pfam" id="PF04670">
    <property type="entry name" value="Gtr1_RagA"/>
    <property type="match status" value="1"/>
</dbReference>
<keyword evidence="12" id="KW-1185">Reference proteome</keyword>
<comment type="subcellular location">
    <subcellularLocation>
        <location evidence="1">Endomembrane system</location>
    </subcellularLocation>
</comment>
<dbReference type="CDD" id="cd11385">
    <property type="entry name" value="RagC_like"/>
    <property type="match status" value="1"/>
</dbReference>
<dbReference type="InterPro" id="IPR027417">
    <property type="entry name" value="P-loop_NTPase"/>
</dbReference>
<comment type="catalytic activity">
    <reaction evidence="7">
        <text>GTP + H2O = GDP + phosphate + H(+)</text>
        <dbReference type="Rhea" id="RHEA:19669"/>
        <dbReference type="ChEBI" id="CHEBI:15377"/>
        <dbReference type="ChEBI" id="CHEBI:15378"/>
        <dbReference type="ChEBI" id="CHEBI:37565"/>
        <dbReference type="ChEBI" id="CHEBI:43474"/>
        <dbReference type="ChEBI" id="CHEBI:58189"/>
    </reaction>
    <physiologicalReaction direction="left-to-right" evidence="7">
        <dbReference type="Rhea" id="RHEA:19670"/>
    </physiologicalReaction>
</comment>
<feature type="transmembrane region" description="Helical" evidence="10">
    <location>
        <begin position="21"/>
        <end position="49"/>
    </location>
</feature>
<keyword evidence="10" id="KW-0812">Transmembrane</keyword>
<proteinExistence type="inferred from homology"/>
<keyword evidence="4" id="KW-0378">Hydrolase</keyword>
<dbReference type="GO" id="GO:0012505">
    <property type="term" value="C:endomembrane system"/>
    <property type="evidence" value="ECO:0007669"/>
    <property type="project" value="UniProtKB-SubCell"/>
</dbReference>
<feature type="compositionally biased region" description="Basic and acidic residues" evidence="9">
    <location>
        <begin position="109"/>
        <end position="121"/>
    </location>
</feature>
<evidence type="ECO:0000256" key="7">
    <source>
        <dbReference type="ARBA" id="ARBA00049117"/>
    </source>
</evidence>
<dbReference type="Gene3D" id="3.30.450.190">
    <property type="match status" value="1"/>
</dbReference>
<dbReference type="GO" id="GO:0009267">
    <property type="term" value="P:cellular response to starvation"/>
    <property type="evidence" value="ECO:0007669"/>
    <property type="project" value="TreeGrafter"/>
</dbReference>
<dbReference type="GO" id="GO:0005634">
    <property type="term" value="C:nucleus"/>
    <property type="evidence" value="ECO:0007669"/>
    <property type="project" value="TreeGrafter"/>
</dbReference>
<dbReference type="GO" id="GO:0000329">
    <property type="term" value="C:fungal-type vacuole membrane"/>
    <property type="evidence" value="ECO:0007669"/>
    <property type="project" value="TreeGrafter"/>
</dbReference>